<comment type="subunit">
    <text evidence="4">Part of the 50S ribosomal subunit. Contacts protein L32.</text>
</comment>
<dbReference type="InterPro" id="IPR036373">
    <property type="entry name" value="Ribosomal_bL17_sf"/>
</dbReference>
<dbReference type="Gene3D" id="3.90.1030.10">
    <property type="entry name" value="Ribosomal protein L17"/>
    <property type="match status" value="1"/>
</dbReference>
<dbReference type="PANTHER" id="PTHR14413:SF16">
    <property type="entry name" value="LARGE RIBOSOMAL SUBUNIT PROTEIN BL17M"/>
    <property type="match status" value="1"/>
</dbReference>
<dbReference type="SUPFAM" id="SSF64263">
    <property type="entry name" value="Prokaryotic ribosomal protein L17"/>
    <property type="match status" value="1"/>
</dbReference>
<evidence type="ECO:0000256" key="2">
    <source>
        <dbReference type="ARBA" id="ARBA00022980"/>
    </source>
</evidence>
<evidence type="ECO:0000256" key="1">
    <source>
        <dbReference type="ARBA" id="ARBA00008777"/>
    </source>
</evidence>
<reference evidence="7 8" key="1">
    <citation type="journal article" date="2015" name="Nature">
        <title>rRNA introns, odd ribosomes, and small enigmatic genomes across a large radiation of phyla.</title>
        <authorList>
            <person name="Brown C.T."/>
            <person name="Hug L.A."/>
            <person name="Thomas B.C."/>
            <person name="Sharon I."/>
            <person name="Castelle C.J."/>
            <person name="Singh A."/>
            <person name="Wilkins M.J."/>
            <person name="Williams K.H."/>
            <person name="Banfield J.F."/>
        </authorList>
    </citation>
    <scope>NUCLEOTIDE SEQUENCE [LARGE SCALE GENOMIC DNA]</scope>
</reference>
<dbReference type="PANTHER" id="PTHR14413">
    <property type="entry name" value="RIBOSOMAL PROTEIN L17"/>
    <property type="match status" value="1"/>
</dbReference>
<evidence type="ECO:0000256" key="4">
    <source>
        <dbReference type="HAMAP-Rule" id="MF_01368"/>
    </source>
</evidence>
<sequence length="161" mass="18221">MRHKVAKKKMGRPAGHRGALEKNLAVSLIIHEKMETTLEKAKFVRPFVEKVITRAKKGFSSSDKVVVFNTVKELRKTIGNEEAVRKLMDNVAGRFEKRDGGYTRIIKTGNRDGDNANTARIELLPAERKEEAPKKVAVEKKAEKKKPAAKKTEKKEKKNDK</sequence>
<organism evidence="7 8">
    <name type="scientific">candidate division WWE3 bacterium GW2011_GWF1_42_14</name>
    <dbReference type="NCBI Taxonomy" id="1619138"/>
    <lineage>
        <taxon>Bacteria</taxon>
        <taxon>Katanobacteria</taxon>
    </lineage>
</organism>
<feature type="region of interest" description="Disordered" evidence="6">
    <location>
        <begin position="122"/>
        <end position="161"/>
    </location>
</feature>
<evidence type="ECO:0000256" key="3">
    <source>
        <dbReference type="ARBA" id="ARBA00023274"/>
    </source>
</evidence>
<evidence type="ECO:0000256" key="5">
    <source>
        <dbReference type="RuleBase" id="RU000660"/>
    </source>
</evidence>
<keyword evidence="2 4" id="KW-0689">Ribosomal protein</keyword>
<dbReference type="Pfam" id="PF01196">
    <property type="entry name" value="Ribosomal_L17"/>
    <property type="match status" value="1"/>
</dbReference>
<evidence type="ECO:0000313" key="7">
    <source>
        <dbReference type="EMBL" id="KKS37198.1"/>
    </source>
</evidence>
<dbReference type="HAMAP" id="MF_01368">
    <property type="entry name" value="Ribosomal_bL17"/>
    <property type="match status" value="1"/>
</dbReference>
<dbReference type="EMBL" id="LCCU01000016">
    <property type="protein sequence ID" value="KKS37198.1"/>
    <property type="molecule type" value="Genomic_DNA"/>
</dbReference>
<comment type="similarity">
    <text evidence="1 4 5">Belongs to the bacterial ribosomal protein bL17 family.</text>
</comment>
<dbReference type="PATRIC" id="fig|1619138.3.peg.685"/>
<name>A0A0G1BIE1_UNCKA</name>
<dbReference type="NCBIfam" id="TIGR00059">
    <property type="entry name" value="L17"/>
    <property type="match status" value="1"/>
</dbReference>
<evidence type="ECO:0000313" key="8">
    <source>
        <dbReference type="Proteomes" id="UP000033847"/>
    </source>
</evidence>
<feature type="compositionally biased region" description="Basic and acidic residues" evidence="6">
    <location>
        <begin position="125"/>
        <end position="161"/>
    </location>
</feature>
<dbReference type="InterPro" id="IPR000456">
    <property type="entry name" value="Ribosomal_bL17"/>
</dbReference>
<dbReference type="GO" id="GO:0006412">
    <property type="term" value="P:translation"/>
    <property type="evidence" value="ECO:0007669"/>
    <property type="project" value="UniProtKB-UniRule"/>
</dbReference>
<evidence type="ECO:0000256" key="6">
    <source>
        <dbReference type="SAM" id="MobiDB-lite"/>
    </source>
</evidence>
<proteinExistence type="inferred from homology"/>
<keyword evidence="3 4" id="KW-0687">Ribonucleoprotein</keyword>
<dbReference type="GO" id="GO:0022625">
    <property type="term" value="C:cytosolic large ribosomal subunit"/>
    <property type="evidence" value="ECO:0007669"/>
    <property type="project" value="TreeGrafter"/>
</dbReference>
<protein>
    <recommendedName>
        <fullName evidence="4">Large ribosomal subunit protein bL17</fullName>
    </recommendedName>
</protein>
<dbReference type="AlphaFoldDB" id="A0A0G1BIE1"/>
<comment type="caution">
    <text evidence="7">The sequence shown here is derived from an EMBL/GenBank/DDBJ whole genome shotgun (WGS) entry which is preliminary data.</text>
</comment>
<accession>A0A0G1BIE1</accession>
<dbReference type="GO" id="GO:0003735">
    <property type="term" value="F:structural constituent of ribosome"/>
    <property type="evidence" value="ECO:0007669"/>
    <property type="project" value="InterPro"/>
</dbReference>
<gene>
    <name evidence="4" type="primary">rplQ</name>
    <name evidence="7" type="ORF">UV00_C0016G0002</name>
</gene>
<dbReference type="Proteomes" id="UP000033847">
    <property type="component" value="Unassembled WGS sequence"/>
</dbReference>